<proteinExistence type="predicted"/>
<evidence type="ECO:0000256" key="1">
    <source>
        <dbReference type="SAM" id="MobiDB-lite"/>
    </source>
</evidence>
<dbReference type="AlphaFoldDB" id="A0A120K203"/>
<feature type="compositionally biased region" description="Polar residues" evidence="1">
    <location>
        <begin position="205"/>
        <end position="233"/>
    </location>
</feature>
<feature type="domain" description="WKF" evidence="2">
    <location>
        <begin position="94"/>
        <end position="192"/>
    </location>
</feature>
<reference evidence="3 4" key="1">
    <citation type="submission" date="2016-01" db="EMBL/GenBank/DDBJ databases">
        <title>Genome sequence of the yeast Holleya sinecauda.</title>
        <authorList>
            <person name="Dietrich F.S."/>
        </authorList>
    </citation>
    <scope>NUCLEOTIDE SEQUENCE [LARGE SCALE GENOMIC DNA]</scope>
    <source>
        <strain evidence="3 4">ATCC 58844</strain>
    </source>
</reference>
<name>A0A120K203_9SACH</name>
<protein>
    <submittedName>
        <fullName evidence="3">HCL138Cp</fullName>
    </submittedName>
</protein>
<sequence length="258" mass="28578">MTDAHIPAWKKIAIKHTSSTKLGEGDDEDVLNVTTHLAGNLLSKSKAGHTVSNKKNLKYKSGETKVQKPSKRVKLPRSERELRSASILRDQLRYLVDFYLDKIAGNSPADVSLPQKVAQLTSVAEYVAAKSSTSSSGVVSAWKFSKQKQNWLLKNLFNMEAIPQEYDVLLIEYVRSLIGHARAIVIERCKKIIAKPEENEKAAEISQNEAGSSPFQNETEESLSVNLPSKSPSSYSQEVILRGQSILKALTPQETSIQ</sequence>
<dbReference type="GeneID" id="28723244"/>
<dbReference type="PANTHER" id="PTHR22306:SF2">
    <property type="entry name" value="CHROMOSOME 7 OPEN READING FRAME 50"/>
    <property type="match status" value="1"/>
</dbReference>
<accession>A0A120K203</accession>
<dbReference type="OrthoDB" id="10261563at2759"/>
<dbReference type="RefSeq" id="XP_017987009.1">
    <property type="nucleotide sequence ID" value="XM_018131103.1"/>
</dbReference>
<gene>
    <name evidence="3" type="ORF">AW171_hschr31881</name>
</gene>
<dbReference type="Pfam" id="PF10180">
    <property type="entry name" value="WKF"/>
    <property type="match status" value="1"/>
</dbReference>
<dbReference type="STRING" id="45286.A0A120K203"/>
<dbReference type="EMBL" id="CP014243">
    <property type="protein sequence ID" value="AMD20013.1"/>
    <property type="molecule type" value="Genomic_DNA"/>
</dbReference>
<keyword evidence="4" id="KW-1185">Reference proteome</keyword>
<dbReference type="PANTHER" id="PTHR22306">
    <property type="entry name" value="CHROMOSOME 7 OPEN READING FRAME 50"/>
    <property type="match status" value="1"/>
</dbReference>
<evidence type="ECO:0000313" key="4">
    <source>
        <dbReference type="Proteomes" id="UP000243052"/>
    </source>
</evidence>
<organism evidence="3 4">
    <name type="scientific">Eremothecium sinecaudum</name>
    <dbReference type="NCBI Taxonomy" id="45286"/>
    <lineage>
        <taxon>Eukaryota</taxon>
        <taxon>Fungi</taxon>
        <taxon>Dikarya</taxon>
        <taxon>Ascomycota</taxon>
        <taxon>Saccharomycotina</taxon>
        <taxon>Saccharomycetes</taxon>
        <taxon>Saccharomycetales</taxon>
        <taxon>Saccharomycetaceae</taxon>
        <taxon>Eremothecium</taxon>
    </lineage>
</organism>
<dbReference type="InterPro" id="IPR019327">
    <property type="entry name" value="WKF"/>
</dbReference>
<evidence type="ECO:0000313" key="3">
    <source>
        <dbReference type="EMBL" id="AMD20013.1"/>
    </source>
</evidence>
<evidence type="ECO:0000259" key="2">
    <source>
        <dbReference type="Pfam" id="PF10180"/>
    </source>
</evidence>
<feature type="region of interest" description="Disordered" evidence="1">
    <location>
        <begin position="203"/>
        <end position="233"/>
    </location>
</feature>
<dbReference type="Proteomes" id="UP000243052">
    <property type="component" value="Chromosome iii"/>
</dbReference>